<dbReference type="InterPro" id="IPR050571">
    <property type="entry name" value="Class-IV_PLP-Dep_Aminotrnsfr"/>
</dbReference>
<proteinExistence type="inferred from homology"/>
<dbReference type="Gene3D" id="3.30.470.10">
    <property type="match status" value="1"/>
</dbReference>
<evidence type="ECO:0000256" key="2">
    <source>
        <dbReference type="ARBA" id="ARBA00009320"/>
    </source>
</evidence>
<name>A0A1G2UHW2_9BACT</name>
<dbReference type="AlphaFoldDB" id="A0A1G2UHW2"/>
<dbReference type="InterPro" id="IPR036038">
    <property type="entry name" value="Aminotransferase-like"/>
</dbReference>
<dbReference type="InterPro" id="IPR043132">
    <property type="entry name" value="BCAT-like_C"/>
</dbReference>
<dbReference type="FunFam" id="3.20.10.10:FF:000002">
    <property type="entry name" value="D-alanine aminotransferase"/>
    <property type="match status" value="1"/>
</dbReference>
<evidence type="ECO:0000256" key="3">
    <source>
        <dbReference type="ARBA" id="ARBA00022898"/>
    </source>
</evidence>
<reference evidence="4 5" key="1">
    <citation type="journal article" date="2016" name="Nat. Commun.">
        <title>Thousands of microbial genomes shed light on interconnected biogeochemical processes in an aquifer system.</title>
        <authorList>
            <person name="Anantharaman K."/>
            <person name="Brown C.T."/>
            <person name="Hug L.A."/>
            <person name="Sharon I."/>
            <person name="Castelle C.J."/>
            <person name="Probst A.J."/>
            <person name="Thomas B.C."/>
            <person name="Singh A."/>
            <person name="Wilkins M.J."/>
            <person name="Karaoz U."/>
            <person name="Brodie E.L."/>
            <person name="Williams K.H."/>
            <person name="Hubbard S.S."/>
            <person name="Banfield J.F."/>
        </authorList>
    </citation>
    <scope>NUCLEOTIDE SEQUENCE [LARGE SCALE GENOMIC DNA]</scope>
</reference>
<dbReference type="GO" id="GO:0008652">
    <property type="term" value="P:amino acid biosynthetic process"/>
    <property type="evidence" value="ECO:0007669"/>
    <property type="project" value="UniProtKB-ARBA"/>
</dbReference>
<dbReference type="PANTHER" id="PTHR42743">
    <property type="entry name" value="AMINO-ACID AMINOTRANSFERASE"/>
    <property type="match status" value="1"/>
</dbReference>
<dbReference type="Gene3D" id="3.20.10.10">
    <property type="entry name" value="D-amino Acid Aminotransferase, subunit A, domain 2"/>
    <property type="match status" value="1"/>
</dbReference>
<dbReference type="EMBL" id="MHWM01000014">
    <property type="protein sequence ID" value="OHB08998.1"/>
    <property type="molecule type" value="Genomic_DNA"/>
</dbReference>
<sequence>MQKYCYNNSKIMTTEKAKVAINDLAVLRGYGVFDFLKTVNGKPFLWREHWTRFLNSAKLLNLKVPVGESEAKKIIGELLKKNHYADASIRLLLTGGPTADGISIIRPVFSILIEDVYNYPKKFFQHGARVITHEYLRLMPCAKTTNYITAVRLQKDKHKAKAVEILYTHQGRVLECATSNFFIVKNKKIITPKVDILYGTTRNVVMTLAKWAGYQVEEREMKVGELRTADEAFLTATNKDIMPIVAVDDRKINNGKVGPITRKLQNLFAEFVAKY</sequence>
<protein>
    <recommendedName>
        <fullName evidence="6">Amino acid aminotransferase</fullName>
    </recommendedName>
</protein>
<dbReference type="Proteomes" id="UP000177096">
    <property type="component" value="Unassembled WGS sequence"/>
</dbReference>
<evidence type="ECO:0000313" key="4">
    <source>
        <dbReference type="EMBL" id="OHB08998.1"/>
    </source>
</evidence>
<evidence type="ECO:0000256" key="1">
    <source>
        <dbReference type="ARBA" id="ARBA00001933"/>
    </source>
</evidence>
<dbReference type="InterPro" id="IPR001544">
    <property type="entry name" value="Aminotrans_IV"/>
</dbReference>
<gene>
    <name evidence="4" type="ORF">A3I86_01345</name>
</gene>
<dbReference type="Pfam" id="PF01063">
    <property type="entry name" value="Aminotran_4"/>
    <property type="match status" value="1"/>
</dbReference>
<organism evidence="4 5">
    <name type="scientific">Candidatus Zambryskibacteria bacterium RIFCSPLOWO2_02_FULL_39_14</name>
    <dbReference type="NCBI Taxonomy" id="1802769"/>
    <lineage>
        <taxon>Bacteria</taxon>
        <taxon>Candidatus Zambryskiibacteriota</taxon>
    </lineage>
</organism>
<comment type="cofactor">
    <cofactor evidence="1">
        <name>pyridoxal 5'-phosphate</name>
        <dbReference type="ChEBI" id="CHEBI:597326"/>
    </cofactor>
</comment>
<evidence type="ECO:0008006" key="6">
    <source>
        <dbReference type="Google" id="ProtNLM"/>
    </source>
</evidence>
<evidence type="ECO:0000313" key="5">
    <source>
        <dbReference type="Proteomes" id="UP000177096"/>
    </source>
</evidence>
<dbReference type="GO" id="GO:0046394">
    <property type="term" value="P:carboxylic acid biosynthetic process"/>
    <property type="evidence" value="ECO:0007669"/>
    <property type="project" value="UniProtKB-ARBA"/>
</dbReference>
<dbReference type="PANTHER" id="PTHR42743:SF11">
    <property type="entry name" value="AMINODEOXYCHORISMATE LYASE"/>
    <property type="match status" value="1"/>
</dbReference>
<comment type="similarity">
    <text evidence="2">Belongs to the class-IV pyridoxal-phosphate-dependent aminotransferase family.</text>
</comment>
<dbReference type="InterPro" id="IPR043131">
    <property type="entry name" value="BCAT-like_N"/>
</dbReference>
<comment type="caution">
    <text evidence="4">The sequence shown here is derived from an EMBL/GenBank/DDBJ whole genome shotgun (WGS) entry which is preliminary data.</text>
</comment>
<dbReference type="SUPFAM" id="SSF56752">
    <property type="entry name" value="D-aminoacid aminotransferase-like PLP-dependent enzymes"/>
    <property type="match status" value="1"/>
</dbReference>
<dbReference type="GO" id="GO:0003824">
    <property type="term" value="F:catalytic activity"/>
    <property type="evidence" value="ECO:0007669"/>
    <property type="project" value="InterPro"/>
</dbReference>
<accession>A0A1G2UHW2</accession>
<keyword evidence="3" id="KW-0663">Pyridoxal phosphate</keyword>